<dbReference type="AlphaFoldDB" id="A0A2N0RAT2"/>
<organism evidence="2 3">
    <name type="scientific">Rhizophagus irregularis</name>
    <dbReference type="NCBI Taxonomy" id="588596"/>
    <lineage>
        <taxon>Eukaryota</taxon>
        <taxon>Fungi</taxon>
        <taxon>Fungi incertae sedis</taxon>
        <taxon>Mucoromycota</taxon>
        <taxon>Glomeromycotina</taxon>
        <taxon>Glomeromycetes</taxon>
        <taxon>Glomerales</taxon>
        <taxon>Glomeraceae</taxon>
        <taxon>Rhizophagus</taxon>
    </lineage>
</organism>
<dbReference type="VEuPathDB" id="FungiDB:RhiirA1_399215"/>
<feature type="non-terminal residue" evidence="2">
    <location>
        <position position="1"/>
    </location>
</feature>
<evidence type="ECO:0000313" key="3">
    <source>
        <dbReference type="Proteomes" id="UP000232688"/>
    </source>
</evidence>
<feature type="transmembrane region" description="Helical" evidence="1">
    <location>
        <begin position="6"/>
        <end position="28"/>
    </location>
</feature>
<feature type="transmembrane region" description="Helical" evidence="1">
    <location>
        <begin position="117"/>
        <end position="141"/>
    </location>
</feature>
<accession>A0A2N0RAT2</accession>
<proteinExistence type="predicted"/>
<gene>
    <name evidence="2" type="ORF">RhiirA1_399215</name>
</gene>
<keyword evidence="1" id="KW-0812">Transmembrane</keyword>
<dbReference type="Proteomes" id="UP000232688">
    <property type="component" value="Unassembled WGS sequence"/>
</dbReference>
<dbReference type="EMBL" id="LLXH01001153">
    <property type="protein sequence ID" value="PKC60392.1"/>
    <property type="molecule type" value="Genomic_DNA"/>
</dbReference>
<reference evidence="2 3" key="2">
    <citation type="submission" date="2017-10" db="EMBL/GenBank/DDBJ databases">
        <title>Genome analyses suggest a sexual origin of heterokaryosis in a supposedly ancient asexual fungus.</title>
        <authorList>
            <person name="Corradi N."/>
            <person name="Sedzielewska K."/>
            <person name="Noel J."/>
            <person name="Charron P."/>
            <person name="Farinelli L."/>
            <person name="Marton T."/>
            <person name="Kruger M."/>
            <person name="Pelin A."/>
            <person name="Brachmann A."/>
            <person name="Corradi N."/>
        </authorList>
    </citation>
    <scope>NUCLEOTIDE SEQUENCE [LARGE SCALE GENOMIC DNA]</scope>
    <source>
        <strain evidence="2 3">A1</strain>
    </source>
</reference>
<keyword evidence="1" id="KW-1133">Transmembrane helix</keyword>
<reference evidence="2 3" key="1">
    <citation type="submission" date="2017-10" db="EMBL/GenBank/DDBJ databases">
        <title>Extensive intraspecific genome diversity in a model arbuscular mycorrhizal fungus.</title>
        <authorList>
            <person name="Chen E.C.H."/>
            <person name="Morin E."/>
            <person name="Baudet D."/>
            <person name="Noel J."/>
            <person name="Ndikumana S."/>
            <person name="Charron P."/>
            <person name="St-Onge C."/>
            <person name="Giorgi J."/>
            <person name="Grigoriev I.V."/>
            <person name="Roux C."/>
            <person name="Martin F.M."/>
            <person name="Corradi N."/>
        </authorList>
    </citation>
    <scope>NUCLEOTIDE SEQUENCE [LARGE SCALE GENOMIC DNA]</scope>
    <source>
        <strain evidence="2 3">A1</strain>
    </source>
</reference>
<evidence type="ECO:0000313" key="2">
    <source>
        <dbReference type="EMBL" id="PKC60392.1"/>
    </source>
</evidence>
<evidence type="ECO:0000256" key="1">
    <source>
        <dbReference type="SAM" id="Phobius"/>
    </source>
</evidence>
<keyword evidence="1" id="KW-0472">Membrane</keyword>
<comment type="caution">
    <text evidence="2">The sequence shown here is derived from an EMBL/GenBank/DDBJ whole genome shotgun (WGS) entry which is preliminary data.</text>
</comment>
<name>A0A2N0RAT2_9GLOM</name>
<protein>
    <submittedName>
        <fullName evidence="2">Uncharacterized protein</fullName>
    </submittedName>
</protein>
<sequence>IPVFISDWIFSCSLGWIFGLLNHFLFFFRKYQLRFGWTSLNYWFFLKETKYLFFFLPASLDWTSWIGSVPAPSWIGLLGFDRADSLLGFLGLDWIESGFSLDILRFHFELQLGFWKFFLLFDYLFVGLIRTSALTSIWNFYL</sequence>